<evidence type="ECO:0000256" key="1">
    <source>
        <dbReference type="SAM" id="MobiDB-lite"/>
    </source>
</evidence>
<dbReference type="SUPFAM" id="SSF52047">
    <property type="entry name" value="RNI-like"/>
    <property type="match status" value="1"/>
</dbReference>
<reference evidence="3" key="1">
    <citation type="submission" date="2024-06" db="EMBL/GenBank/DDBJ databases">
        <title>Multi-omics analyses provide insights into the biosynthesis of the anticancer antibiotic pleurotin in Hohenbuehelia grisea.</title>
        <authorList>
            <person name="Weaver J.A."/>
            <person name="Alberti F."/>
        </authorList>
    </citation>
    <scope>NUCLEOTIDE SEQUENCE [LARGE SCALE GENOMIC DNA]</scope>
    <source>
        <strain evidence="3">T-177</strain>
    </source>
</reference>
<evidence type="ECO:0000313" key="2">
    <source>
        <dbReference type="EMBL" id="KAL0955446.1"/>
    </source>
</evidence>
<organism evidence="2 3">
    <name type="scientific">Hohenbuehelia grisea</name>
    <dbReference type="NCBI Taxonomy" id="104357"/>
    <lineage>
        <taxon>Eukaryota</taxon>
        <taxon>Fungi</taxon>
        <taxon>Dikarya</taxon>
        <taxon>Basidiomycota</taxon>
        <taxon>Agaricomycotina</taxon>
        <taxon>Agaricomycetes</taxon>
        <taxon>Agaricomycetidae</taxon>
        <taxon>Agaricales</taxon>
        <taxon>Pleurotineae</taxon>
        <taxon>Pleurotaceae</taxon>
        <taxon>Hohenbuehelia</taxon>
    </lineage>
</organism>
<protein>
    <submittedName>
        <fullName evidence="2">Uncharacterized protein</fullName>
    </submittedName>
</protein>
<gene>
    <name evidence="2" type="ORF">HGRIS_001688</name>
</gene>
<proteinExistence type="predicted"/>
<comment type="caution">
    <text evidence="2">The sequence shown here is derived from an EMBL/GenBank/DDBJ whole genome shotgun (WGS) entry which is preliminary data.</text>
</comment>
<keyword evidence="3" id="KW-1185">Reference proteome</keyword>
<sequence length="198" mass="22213">MTPGNRQNDLSTAHDVEDNQSSSRRGVSRCRRAEDIIKLQALYTVQPHRRINKWEVNIPAIVDAAVPGVDLTVFQTISHLHLRGEHISAQDAAVAHDLVRTSLSHAVELTLDHCNFETLSSLMSFVCSFRNLERVSLFCEWNITDTPPSSLERPSKVHALVLRCLTPPVLSWWIGSGSKQGGLHELHIHCIQEGEQTR</sequence>
<name>A0ABR3JIT2_9AGAR</name>
<feature type="region of interest" description="Disordered" evidence="1">
    <location>
        <begin position="1"/>
        <end position="27"/>
    </location>
</feature>
<accession>A0ABR3JIT2</accession>
<feature type="compositionally biased region" description="Polar residues" evidence="1">
    <location>
        <begin position="1"/>
        <end position="11"/>
    </location>
</feature>
<dbReference type="EMBL" id="JASNQZ010000006">
    <property type="protein sequence ID" value="KAL0955446.1"/>
    <property type="molecule type" value="Genomic_DNA"/>
</dbReference>
<dbReference type="Proteomes" id="UP001556367">
    <property type="component" value="Unassembled WGS sequence"/>
</dbReference>
<evidence type="ECO:0000313" key="3">
    <source>
        <dbReference type="Proteomes" id="UP001556367"/>
    </source>
</evidence>